<sequence>MTRILIFALCAAMFALPTTAQDIAPVISPGQAAEGIFYRSRIEAEAKRAAERQASREEASPAPGTPAFQRKVCADRPTYRRQHGADHPKVRQLEALCAKAGY</sequence>
<dbReference type="AlphaFoldDB" id="A0A397PG83"/>
<protein>
    <recommendedName>
        <fullName evidence="5">UrcA family protein</fullName>
    </recommendedName>
</protein>
<dbReference type="Proteomes" id="UP000266568">
    <property type="component" value="Unassembled WGS sequence"/>
</dbReference>
<feature type="region of interest" description="Disordered" evidence="1">
    <location>
        <begin position="48"/>
        <end position="87"/>
    </location>
</feature>
<organism evidence="3 4">
    <name type="scientific">Hephaestia caeni</name>
    <dbReference type="NCBI Taxonomy" id="645617"/>
    <lineage>
        <taxon>Bacteria</taxon>
        <taxon>Pseudomonadati</taxon>
        <taxon>Pseudomonadota</taxon>
        <taxon>Alphaproteobacteria</taxon>
        <taxon>Sphingomonadales</taxon>
        <taxon>Sphingomonadaceae</taxon>
        <taxon>Hephaestia</taxon>
    </lineage>
</organism>
<accession>A0A397PG83</accession>
<name>A0A397PG83_9SPHN</name>
<evidence type="ECO:0000313" key="3">
    <source>
        <dbReference type="EMBL" id="RIA46255.1"/>
    </source>
</evidence>
<evidence type="ECO:0000256" key="1">
    <source>
        <dbReference type="SAM" id="MobiDB-lite"/>
    </source>
</evidence>
<reference evidence="3 4" key="1">
    <citation type="submission" date="2018-08" db="EMBL/GenBank/DDBJ databases">
        <title>Genomic Encyclopedia of Type Strains, Phase IV (KMG-IV): sequencing the most valuable type-strain genomes for metagenomic binning, comparative biology and taxonomic classification.</title>
        <authorList>
            <person name="Goeker M."/>
        </authorList>
    </citation>
    <scope>NUCLEOTIDE SEQUENCE [LARGE SCALE GENOMIC DNA]</scope>
    <source>
        <strain evidence="3 4">DSM 25527</strain>
    </source>
</reference>
<gene>
    <name evidence="3" type="ORF">DFR49_0788</name>
</gene>
<comment type="caution">
    <text evidence="3">The sequence shown here is derived from an EMBL/GenBank/DDBJ whole genome shotgun (WGS) entry which is preliminary data.</text>
</comment>
<evidence type="ECO:0008006" key="5">
    <source>
        <dbReference type="Google" id="ProtNLM"/>
    </source>
</evidence>
<proteinExistence type="predicted"/>
<keyword evidence="2" id="KW-0732">Signal</keyword>
<dbReference type="EMBL" id="QXDC01000002">
    <property type="protein sequence ID" value="RIA46255.1"/>
    <property type="molecule type" value="Genomic_DNA"/>
</dbReference>
<feature type="compositionally biased region" description="Basic and acidic residues" evidence="1">
    <location>
        <begin position="48"/>
        <end position="59"/>
    </location>
</feature>
<evidence type="ECO:0000313" key="4">
    <source>
        <dbReference type="Proteomes" id="UP000266568"/>
    </source>
</evidence>
<feature type="chain" id="PRO_5017319851" description="UrcA family protein" evidence="2">
    <location>
        <begin position="21"/>
        <end position="102"/>
    </location>
</feature>
<feature type="compositionally biased region" description="Basic and acidic residues" evidence="1">
    <location>
        <begin position="72"/>
        <end position="87"/>
    </location>
</feature>
<evidence type="ECO:0000256" key="2">
    <source>
        <dbReference type="SAM" id="SignalP"/>
    </source>
</evidence>
<feature type="signal peptide" evidence="2">
    <location>
        <begin position="1"/>
        <end position="20"/>
    </location>
</feature>
<keyword evidence="4" id="KW-1185">Reference proteome</keyword>